<organism evidence="2 3">
    <name type="scientific">Henriciella pelagia</name>
    <dbReference type="NCBI Taxonomy" id="1977912"/>
    <lineage>
        <taxon>Bacteria</taxon>
        <taxon>Pseudomonadati</taxon>
        <taxon>Pseudomonadota</taxon>
        <taxon>Alphaproteobacteria</taxon>
        <taxon>Hyphomonadales</taxon>
        <taxon>Hyphomonadaceae</taxon>
        <taxon>Henriciella</taxon>
    </lineage>
</organism>
<keyword evidence="1" id="KW-0812">Transmembrane</keyword>
<sequence>MLNQFSFNNAVLHFARANGPRGFIWKYLLAYAIGAVLLVAIGYMLFRPFFNIWFDVFINVASGTSEADMERRFVRQITQIIGWLVFSYIAMIVLGVLFWAVFEAAIQRRYVREEGFRIRLGADEFRLIAVGFIWIAFMVVGQISTGVLTLAVASPIINAVDDAAIGALVGFGCMIAFGMVWLWMAVRLAPASAMTIRDGKITFFGAWGATKGRFWAMSGAYVVLTVMIWIAAYFVWTGIGAAMIAALTNQVLALEQAASENNPLKMFTIIMSFDVLGPISMAFLTGLLSQGFFIYMWAGPAALAAKTDPRGGGVAQAPDVFA</sequence>
<protein>
    <submittedName>
        <fullName evidence="2">Uncharacterized protein</fullName>
    </submittedName>
</protein>
<name>A0ABQ1J0X3_9PROT</name>
<feature type="transmembrane region" description="Helical" evidence="1">
    <location>
        <begin position="127"/>
        <end position="157"/>
    </location>
</feature>
<evidence type="ECO:0000313" key="3">
    <source>
        <dbReference type="Proteomes" id="UP000628854"/>
    </source>
</evidence>
<gene>
    <name evidence="2" type="ORF">GCM10011503_02070</name>
</gene>
<accession>A0ABQ1J0X3</accession>
<dbReference type="EMBL" id="BMKF01000001">
    <property type="protein sequence ID" value="GGB57298.1"/>
    <property type="molecule type" value="Genomic_DNA"/>
</dbReference>
<evidence type="ECO:0000313" key="2">
    <source>
        <dbReference type="EMBL" id="GGB57298.1"/>
    </source>
</evidence>
<keyword evidence="3" id="KW-1185">Reference proteome</keyword>
<proteinExistence type="predicted"/>
<evidence type="ECO:0000256" key="1">
    <source>
        <dbReference type="SAM" id="Phobius"/>
    </source>
</evidence>
<feature type="transmembrane region" description="Helical" evidence="1">
    <location>
        <begin position="266"/>
        <end position="288"/>
    </location>
</feature>
<dbReference type="Proteomes" id="UP000628854">
    <property type="component" value="Unassembled WGS sequence"/>
</dbReference>
<keyword evidence="1" id="KW-1133">Transmembrane helix</keyword>
<feature type="transmembrane region" description="Helical" evidence="1">
    <location>
        <begin position="80"/>
        <end position="106"/>
    </location>
</feature>
<keyword evidence="1" id="KW-0472">Membrane</keyword>
<feature type="transmembrane region" description="Helical" evidence="1">
    <location>
        <begin position="163"/>
        <end position="184"/>
    </location>
</feature>
<reference evidence="3" key="1">
    <citation type="journal article" date="2019" name="Int. J. Syst. Evol. Microbiol.">
        <title>The Global Catalogue of Microorganisms (GCM) 10K type strain sequencing project: providing services to taxonomists for standard genome sequencing and annotation.</title>
        <authorList>
            <consortium name="The Broad Institute Genomics Platform"/>
            <consortium name="The Broad Institute Genome Sequencing Center for Infectious Disease"/>
            <person name="Wu L."/>
            <person name="Ma J."/>
        </authorList>
    </citation>
    <scope>NUCLEOTIDE SEQUENCE [LARGE SCALE GENOMIC DNA]</scope>
    <source>
        <strain evidence="3">CGMCC 1.15928</strain>
    </source>
</reference>
<dbReference type="RefSeq" id="WP_084394006.1">
    <property type="nucleotide sequence ID" value="NZ_BMKF01000001.1"/>
</dbReference>
<feature type="transmembrane region" description="Helical" evidence="1">
    <location>
        <begin position="24"/>
        <end position="46"/>
    </location>
</feature>
<feature type="transmembrane region" description="Helical" evidence="1">
    <location>
        <begin position="221"/>
        <end position="246"/>
    </location>
</feature>
<comment type="caution">
    <text evidence="2">The sequence shown here is derived from an EMBL/GenBank/DDBJ whole genome shotgun (WGS) entry which is preliminary data.</text>
</comment>